<dbReference type="Proteomes" id="UP000324585">
    <property type="component" value="Unassembled WGS sequence"/>
</dbReference>
<dbReference type="AlphaFoldDB" id="A0A5J4YW82"/>
<evidence type="ECO:0000313" key="2">
    <source>
        <dbReference type="EMBL" id="KAA8494687.1"/>
    </source>
</evidence>
<sequence length="155" mass="16785">MPNSEGLPPRDMSFSSEEPSEGGDLVRRSSEGSQRSRTTAAKATSRTTGLPRLSHASSMSSLTRSARGPSSPTLHMDLRAISLNREWLSVSDKGVLSARLSSKAESVSFERDTGASVPCLSARLATNVTRTADYFALYLPLEPICEEDEFEDSNQ</sequence>
<keyword evidence="3" id="KW-1185">Reference proteome</keyword>
<evidence type="ECO:0000256" key="1">
    <source>
        <dbReference type="SAM" id="MobiDB-lite"/>
    </source>
</evidence>
<protein>
    <submittedName>
        <fullName evidence="2">Uncharacterized protein</fullName>
    </submittedName>
</protein>
<accession>A0A5J4YW82</accession>
<dbReference type="EMBL" id="VRMN01000004">
    <property type="protein sequence ID" value="KAA8494687.1"/>
    <property type="molecule type" value="Genomic_DNA"/>
</dbReference>
<feature type="region of interest" description="Disordered" evidence="1">
    <location>
        <begin position="1"/>
        <end position="73"/>
    </location>
</feature>
<comment type="caution">
    <text evidence="2">The sequence shown here is derived from an EMBL/GenBank/DDBJ whole genome shotgun (WGS) entry which is preliminary data.</text>
</comment>
<reference evidence="3" key="1">
    <citation type="journal article" date="2019" name="Nat. Commun.">
        <title>Expansion of phycobilisome linker gene families in mesophilic red algae.</title>
        <authorList>
            <person name="Lee J."/>
            <person name="Kim D."/>
            <person name="Bhattacharya D."/>
            <person name="Yoon H.S."/>
        </authorList>
    </citation>
    <scope>NUCLEOTIDE SEQUENCE [LARGE SCALE GENOMIC DNA]</scope>
    <source>
        <strain evidence="3">CCMP 1328</strain>
    </source>
</reference>
<name>A0A5J4YW82_PORPP</name>
<feature type="compositionally biased region" description="Low complexity" evidence="1">
    <location>
        <begin position="33"/>
        <end position="48"/>
    </location>
</feature>
<organism evidence="2 3">
    <name type="scientific">Porphyridium purpureum</name>
    <name type="common">Red alga</name>
    <name type="synonym">Porphyridium cruentum</name>
    <dbReference type="NCBI Taxonomy" id="35688"/>
    <lineage>
        <taxon>Eukaryota</taxon>
        <taxon>Rhodophyta</taxon>
        <taxon>Bangiophyceae</taxon>
        <taxon>Porphyridiales</taxon>
        <taxon>Porphyridiaceae</taxon>
        <taxon>Porphyridium</taxon>
    </lineage>
</organism>
<proteinExistence type="predicted"/>
<evidence type="ECO:0000313" key="3">
    <source>
        <dbReference type="Proteomes" id="UP000324585"/>
    </source>
</evidence>
<feature type="compositionally biased region" description="Polar residues" evidence="1">
    <location>
        <begin position="55"/>
        <end position="73"/>
    </location>
</feature>
<gene>
    <name evidence="2" type="ORF">FVE85_2928</name>
</gene>